<dbReference type="PANTHER" id="PTHR18952:SF208">
    <property type="entry name" value="CARBONIC ANHYDRASE XA-RELATED"/>
    <property type="match status" value="1"/>
</dbReference>
<keyword evidence="4" id="KW-1185">Reference proteome</keyword>
<dbReference type="Gene3D" id="3.10.200.10">
    <property type="entry name" value="Alpha carbonic anhydrase"/>
    <property type="match status" value="1"/>
</dbReference>
<feature type="domain" description="Alpha-carbonic anhydrase" evidence="3">
    <location>
        <begin position="144"/>
        <end position="410"/>
    </location>
</feature>
<dbReference type="PANTHER" id="PTHR18952">
    <property type="entry name" value="CARBONIC ANHYDRASE"/>
    <property type="match status" value="1"/>
</dbReference>
<organism evidence="4 5">
    <name type="scientific">Hydra vulgaris</name>
    <name type="common">Hydra</name>
    <name type="synonym">Hydra attenuata</name>
    <dbReference type="NCBI Taxonomy" id="6087"/>
    <lineage>
        <taxon>Eukaryota</taxon>
        <taxon>Metazoa</taxon>
        <taxon>Cnidaria</taxon>
        <taxon>Hydrozoa</taxon>
        <taxon>Hydroidolina</taxon>
        <taxon>Anthoathecata</taxon>
        <taxon>Aplanulata</taxon>
        <taxon>Hydridae</taxon>
        <taxon>Hydra</taxon>
    </lineage>
</organism>
<dbReference type="PROSITE" id="PS51144">
    <property type="entry name" value="ALPHA_CA_2"/>
    <property type="match status" value="1"/>
</dbReference>
<dbReference type="Proteomes" id="UP001652625">
    <property type="component" value="Chromosome 12"/>
</dbReference>
<keyword evidence="2" id="KW-0732">Signal</keyword>
<dbReference type="SUPFAM" id="SSF51069">
    <property type="entry name" value="Carbonic anhydrase"/>
    <property type="match status" value="1"/>
</dbReference>
<sequence>MLTQKKRKKEMKNIFFYTLLTIIVTVVPSTAEGSKDVNNNTEVIEYVCNLEENYCIKIINKKREWCYSSQNGLNIKVRCSSDEDCVNTIECTTLSDDSQSYKSFINDRSPVSVGSSTTTTPPHIIINVNFKGIKKVNRDTHMDELFSYADGPLGPKQWPNSCLNSPEKRQSPINIITQGSIRMANWSPLKITYFTHKTLYENVYLDNYRNYLKMRSEPGSGITLEGGGLEKINLLSEVRFHFGCASDRGSEHQIDSKKYPLEVQFMFFDIDTFHSTNVAVLFEEGDLKDNNTITFDTLDEAINIMGYNIDDVAKITNDVEKLFEGLLPDDMKIGHRNYFKYRGSLTTPPCSDADWFVLADSKHKVPAKFLKTLRKLHSSMGRSSIQNNLMCDNFRPIQKNKQSIFLVTKQ</sequence>
<dbReference type="CDD" id="cd00326">
    <property type="entry name" value="alpha_CA"/>
    <property type="match status" value="1"/>
</dbReference>
<dbReference type="Pfam" id="PF00194">
    <property type="entry name" value="Carb_anhydrase"/>
    <property type="match status" value="1"/>
</dbReference>
<dbReference type="InterPro" id="IPR001148">
    <property type="entry name" value="CA_dom"/>
</dbReference>
<accession>A0ABM4D8A5</accession>
<evidence type="ECO:0000313" key="4">
    <source>
        <dbReference type="Proteomes" id="UP001652625"/>
    </source>
</evidence>
<dbReference type="InterPro" id="IPR023561">
    <property type="entry name" value="Carbonic_anhydrase_a-class"/>
</dbReference>
<gene>
    <name evidence="5" type="primary">LOC136089017</name>
</gene>
<evidence type="ECO:0000259" key="3">
    <source>
        <dbReference type="PROSITE" id="PS51144"/>
    </source>
</evidence>
<protein>
    <submittedName>
        <fullName evidence="5">Carbonic anhydrase 5B, mitochondrial-like</fullName>
    </submittedName>
</protein>
<name>A0ABM4D8A5_HYDVU</name>
<comment type="similarity">
    <text evidence="1">Belongs to the alpha-carbonic anhydrase family.</text>
</comment>
<dbReference type="InterPro" id="IPR036398">
    <property type="entry name" value="CA_dom_sf"/>
</dbReference>
<proteinExistence type="inferred from homology"/>
<dbReference type="RefSeq" id="XP_065670556.1">
    <property type="nucleotide sequence ID" value="XM_065814484.1"/>
</dbReference>
<feature type="chain" id="PRO_5045868279" evidence="2">
    <location>
        <begin position="32"/>
        <end position="410"/>
    </location>
</feature>
<evidence type="ECO:0000256" key="1">
    <source>
        <dbReference type="ARBA" id="ARBA00010718"/>
    </source>
</evidence>
<dbReference type="GeneID" id="136089017"/>
<feature type="signal peptide" evidence="2">
    <location>
        <begin position="1"/>
        <end position="31"/>
    </location>
</feature>
<reference evidence="5" key="1">
    <citation type="submission" date="2025-08" db="UniProtKB">
        <authorList>
            <consortium name="RefSeq"/>
        </authorList>
    </citation>
    <scope>IDENTIFICATION</scope>
</reference>
<evidence type="ECO:0000256" key="2">
    <source>
        <dbReference type="SAM" id="SignalP"/>
    </source>
</evidence>
<dbReference type="SMART" id="SM01057">
    <property type="entry name" value="Carb_anhydrase"/>
    <property type="match status" value="1"/>
</dbReference>
<evidence type="ECO:0000313" key="5">
    <source>
        <dbReference type="RefSeq" id="XP_065670556.1"/>
    </source>
</evidence>